<dbReference type="PANTHER" id="PTHR39452:SF1">
    <property type="entry name" value="CHEY-P PHOSPHATASE CHEX"/>
    <property type="match status" value="1"/>
</dbReference>
<dbReference type="InterPro" id="IPR028051">
    <property type="entry name" value="CheX-like_dom"/>
</dbReference>
<dbReference type="GO" id="GO:0006935">
    <property type="term" value="P:chemotaxis"/>
    <property type="evidence" value="ECO:0007669"/>
    <property type="project" value="UniProtKB-KW"/>
</dbReference>
<sequence length="158" mass="17636">MKAEFINPFIKSFKRIFNTQFNQEVEIGDISVTKQPIISKDLCVIIGITTDLSGQIVFAMSESTAKYICSTMMMGMEVAEIDEMARSAIQEFYNWVCGHSAEDFLTIDPPHTIDITPPMFSIGQTQMYAAAGLILLVPLKLQNDGVVELYVSLKSRVI</sequence>
<dbReference type="Gene3D" id="3.40.1550.10">
    <property type="entry name" value="CheC-like"/>
    <property type="match status" value="1"/>
</dbReference>
<keyword evidence="1" id="KW-0145">Chemotaxis</keyword>
<evidence type="ECO:0000313" key="3">
    <source>
        <dbReference type="EMBL" id="OEH85802.1"/>
    </source>
</evidence>
<dbReference type="InterPro" id="IPR038756">
    <property type="entry name" value="CheX-like"/>
</dbReference>
<accession>A0A1E5L6L1</accession>
<gene>
    <name evidence="3" type="ORF">BHU72_03200</name>
</gene>
<feature type="domain" description="Chemotaxis phosphatase CheX-like" evidence="2">
    <location>
        <begin position="43"/>
        <end position="124"/>
    </location>
</feature>
<comment type="caution">
    <text evidence="3">The sequence shown here is derived from an EMBL/GenBank/DDBJ whole genome shotgun (WGS) entry which is preliminary data.</text>
</comment>
<reference evidence="3 4" key="1">
    <citation type="submission" date="2016-09" db="EMBL/GenBank/DDBJ databases">
        <title>Desulfuribacillus arsenicus sp. nov., an obligately anaerobic, dissimilatory arsenic- and antimonate-reducing bacterium isolated from anoxic sediments.</title>
        <authorList>
            <person name="Abin C.A."/>
            <person name="Hollibaugh J.T."/>
        </authorList>
    </citation>
    <scope>NUCLEOTIDE SEQUENCE [LARGE SCALE GENOMIC DNA]</scope>
    <source>
        <strain evidence="3 4">MLFW-2</strain>
    </source>
</reference>
<keyword evidence="4" id="KW-1185">Reference proteome</keyword>
<organism evidence="3 4">
    <name type="scientific">Desulfuribacillus stibiiarsenatis</name>
    <dbReference type="NCBI Taxonomy" id="1390249"/>
    <lineage>
        <taxon>Bacteria</taxon>
        <taxon>Bacillati</taxon>
        <taxon>Bacillota</taxon>
        <taxon>Desulfuribacillia</taxon>
        <taxon>Desulfuribacillales</taxon>
        <taxon>Desulfuribacillaceae</taxon>
        <taxon>Desulfuribacillus</taxon>
    </lineage>
</organism>
<proteinExistence type="predicted"/>
<dbReference type="Proteomes" id="UP000095255">
    <property type="component" value="Unassembled WGS sequence"/>
</dbReference>
<dbReference type="RefSeq" id="WP_069701885.1">
    <property type="nucleotide sequence ID" value="NZ_MJAT01000012.1"/>
</dbReference>
<name>A0A1E5L6L1_9FIRM</name>
<dbReference type="CDD" id="cd17906">
    <property type="entry name" value="CheX"/>
    <property type="match status" value="1"/>
</dbReference>
<dbReference type="PANTHER" id="PTHR39452">
    <property type="entry name" value="CHEY-P PHOSPHATASE CHEX"/>
    <property type="match status" value="1"/>
</dbReference>
<dbReference type="EMBL" id="MJAT01000012">
    <property type="protein sequence ID" value="OEH85802.1"/>
    <property type="molecule type" value="Genomic_DNA"/>
</dbReference>
<dbReference type="Pfam" id="PF13690">
    <property type="entry name" value="CheX"/>
    <property type="match status" value="1"/>
</dbReference>
<dbReference type="SUPFAM" id="SSF103039">
    <property type="entry name" value="CheC-like"/>
    <property type="match status" value="1"/>
</dbReference>
<protein>
    <recommendedName>
        <fullName evidence="2">Chemotaxis phosphatase CheX-like domain-containing protein</fullName>
    </recommendedName>
</protein>
<evidence type="ECO:0000256" key="1">
    <source>
        <dbReference type="ARBA" id="ARBA00022500"/>
    </source>
</evidence>
<evidence type="ECO:0000313" key="4">
    <source>
        <dbReference type="Proteomes" id="UP000095255"/>
    </source>
</evidence>
<dbReference type="STRING" id="1390249.BHU72_03200"/>
<dbReference type="InterPro" id="IPR028976">
    <property type="entry name" value="CheC-like_sf"/>
</dbReference>
<evidence type="ECO:0000259" key="2">
    <source>
        <dbReference type="Pfam" id="PF13690"/>
    </source>
</evidence>
<dbReference type="AlphaFoldDB" id="A0A1E5L6L1"/>